<protein>
    <recommendedName>
        <fullName evidence="3">Secreted protein</fullName>
    </recommendedName>
</protein>
<accession>A0ABR4LFG2</accession>
<dbReference type="GeneID" id="98145246"/>
<dbReference type="Proteomes" id="UP001610432">
    <property type="component" value="Unassembled WGS sequence"/>
</dbReference>
<evidence type="ECO:0000313" key="2">
    <source>
        <dbReference type="Proteomes" id="UP001610432"/>
    </source>
</evidence>
<evidence type="ECO:0008006" key="3">
    <source>
        <dbReference type="Google" id="ProtNLM"/>
    </source>
</evidence>
<name>A0ABR4LFG2_9EURO</name>
<sequence>MVFILGPIYLCGVARCSFQSGACLANLRPYIAAVKVILSSRAASSGGVNLQRGNIRDMRHGRVIAGRYMAYQHMS</sequence>
<gene>
    <name evidence="1" type="ORF">BJX67DRAFT_364340</name>
</gene>
<keyword evidence="2" id="KW-1185">Reference proteome</keyword>
<evidence type="ECO:0000313" key="1">
    <source>
        <dbReference type="EMBL" id="KAL2863283.1"/>
    </source>
</evidence>
<dbReference type="EMBL" id="JBFXLQ010000054">
    <property type="protein sequence ID" value="KAL2863283.1"/>
    <property type="molecule type" value="Genomic_DNA"/>
</dbReference>
<dbReference type="RefSeq" id="XP_070882262.1">
    <property type="nucleotide sequence ID" value="XM_071030174.1"/>
</dbReference>
<comment type="caution">
    <text evidence="1">The sequence shown here is derived from an EMBL/GenBank/DDBJ whole genome shotgun (WGS) entry which is preliminary data.</text>
</comment>
<organism evidence="1 2">
    <name type="scientific">Aspergillus lucknowensis</name>
    <dbReference type="NCBI Taxonomy" id="176173"/>
    <lineage>
        <taxon>Eukaryota</taxon>
        <taxon>Fungi</taxon>
        <taxon>Dikarya</taxon>
        <taxon>Ascomycota</taxon>
        <taxon>Pezizomycotina</taxon>
        <taxon>Eurotiomycetes</taxon>
        <taxon>Eurotiomycetidae</taxon>
        <taxon>Eurotiales</taxon>
        <taxon>Aspergillaceae</taxon>
        <taxon>Aspergillus</taxon>
        <taxon>Aspergillus subgen. Nidulantes</taxon>
    </lineage>
</organism>
<proteinExistence type="predicted"/>
<reference evidence="1 2" key="1">
    <citation type="submission" date="2024-07" db="EMBL/GenBank/DDBJ databases">
        <title>Section-level genome sequencing and comparative genomics of Aspergillus sections Usti and Cavernicolus.</title>
        <authorList>
            <consortium name="Lawrence Berkeley National Laboratory"/>
            <person name="Nybo J.L."/>
            <person name="Vesth T.C."/>
            <person name="Theobald S."/>
            <person name="Frisvad J.C."/>
            <person name="Larsen T.O."/>
            <person name="Kjaerboelling I."/>
            <person name="Rothschild-Mancinelli K."/>
            <person name="Lyhne E.K."/>
            <person name="Kogle M.E."/>
            <person name="Barry K."/>
            <person name="Clum A."/>
            <person name="Na H."/>
            <person name="Ledsgaard L."/>
            <person name="Lin J."/>
            <person name="Lipzen A."/>
            <person name="Kuo A."/>
            <person name="Riley R."/>
            <person name="Mondo S."/>
            <person name="Labutti K."/>
            <person name="Haridas S."/>
            <person name="Pangalinan J."/>
            <person name="Salamov A.A."/>
            <person name="Simmons B.A."/>
            <person name="Magnuson J.K."/>
            <person name="Chen J."/>
            <person name="Drula E."/>
            <person name="Henrissat B."/>
            <person name="Wiebenga A."/>
            <person name="Lubbers R.J."/>
            <person name="Gomes A.C."/>
            <person name="Macurrencykelacurrency M.R."/>
            <person name="Stajich J."/>
            <person name="Grigoriev I.V."/>
            <person name="Mortensen U.H."/>
            <person name="De Vries R.P."/>
            <person name="Baker S.E."/>
            <person name="Andersen M.R."/>
        </authorList>
    </citation>
    <scope>NUCLEOTIDE SEQUENCE [LARGE SCALE GENOMIC DNA]</scope>
    <source>
        <strain evidence="1 2">CBS 449.75</strain>
    </source>
</reference>